<evidence type="ECO:0000313" key="4">
    <source>
        <dbReference type="Proteomes" id="UP001215549"/>
    </source>
</evidence>
<dbReference type="EMBL" id="FTOU01000003">
    <property type="protein sequence ID" value="SIS70119.1"/>
    <property type="molecule type" value="Genomic_DNA"/>
</dbReference>
<dbReference type="RefSeq" id="WP_076524020.1">
    <property type="nucleotide sequence ID" value="NZ_CP067140.1"/>
</dbReference>
<name>A0AA45W2S2_9RHOB</name>
<keyword evidence="4" id="KW-1185">Reference proteome</keyword>
<evidence type="ECO:0000313" key="2">
    <source>
        <dbReference type="EMBL" id="WCR01390.1"/>
    </source>
</evidence>
<accession>A0AA45W2S2</accession>
<dbReference type="Proteomes" id="UP000186216">
    <property type="component" value="Unassembled WGS sequence"/>
</dbReference>
<dbReference type="InterPro" id="IPR015315">
    <property type="entry name" value="DUF1963"/>
</dbReference>
<evidence type="ECO:0000313" key="3">
    <source>
        <dbReference type="Proteomes" id="UP000186216"/>
    </source>
</evidence>
<dbReference type="EMBL" id="CP067140">
    <property type="protein sequence ID" value="WCR01390.1"/>
    <property type="molecule type" value="Genomic_DNA"/>
</dbReference>
<gene>
    <name evidence="2" type="ORF">JHX88_10535</name>
    <name evidence="1" type="ORF">SAMN05421772_10394</name>
</gene>
<reference evidence="2 4" key="2">
    <citation type="submission" date="2021-01" db="EMBL/GenBank/DDBJ databases">
        <title>Biogeographic distribution of Paracoccus.</title>
        <authorList>
            <person name="Hollensteiner J."/>
            <person name="Leineberger J."/>
            <person name="Brinkhoff T."/>
            <person name="Daniel R."/>
        </authorList>
    </citation>
    <scope>NUCLEOTIDE SEQUENCE [LARGE SCALE GENOMIC DNA]</scope>
    <source>
        <strain evidence="2 4">DSM 18447</strain>
    </source>
</reference>
<dbReference type="InterPro" id="IPR035948">
    <property type="entry name" value="YwqG-like_sf"/>
</dbReference>
<dbReference type="AlphaFoldDB" id="A0AA45W2S2"/>
<dbReference type="Proteomes" id="UP001215549">
    <property type="component" value="Chromosome"/>
</dbReference>
<reference evidence="1 3" key="1">
    <citation type="submission" date="2017-01" db="EMBL/GenBank/DDBJ databases">
        <authorList>
            <person name="Varghese N."/>
            <person name="Submissions S."/>
        </authorList>
    </citation>
    <scope>NUCLEOTIDE SEQUENCE [LARGE SCALE GENOMIC DNA]</scope>
    <source>
        <strain evidence="1 3">DSM 18447</strain>
    </source>
</reference>
<protein>
    <submittedName>
        <fullName evidence="2">DUF1963 domain-containing protein</fullName>
    </submittedName>
</protein>
<sequence length="337" mass="37291">MKHDGAFPTLLDLDASLASRGVSGADRQMLLKLAKPAMAFPSTVMEDSNIPTGTSKIGGAPDMPRGMGWPFREATEVGMREVAQLRKMLAENPSDYLEGELSLKAPLASAAAPLTFMAQVDLVACAATGGDMDPDIPTEGIFLLFYDLVFRPWYGHESSGNAVFRLLHVTAEKTMLVRREPPEIGYPLFGSMEEFKDRLPSALLDPVPTYTLPDSGSSPFLLHYDITKPLPHDEWLDSDRFSLGSAIQLGGWPENIQGDMAIELAADDAGIELPYGDAFLPAARAIEPLAEQWVHLIQLGDYDTPYNDFDGLYHVWIKREDLRRRDFTKARLVYRTT</sequence>
<organism evidence="1 3">
    <name type="scientific">Paracoccus saliphilus</name>
    <dbReference type="NCBI Taxonomy" id="405559"/>
    <lineage>
        <taxon>Bacteria</taxon>
        <taxon>Pseudomonadati</taxon>
        <taxon>Pseudomonadota</taxon>
        <taxon>Alphaproteobacteria</taxon>
        <taxon>Rhodobacterales</taxon>
        <taxon>Paracoccaceae</taxon>
        <taxon>Paracoccus</taxon>
    </lineage>
</organism>
<proteinExistence type="predicted"/>
<evidence type="ECO:0000313" key="1">
    <source>
        <dbReference type="EMBL" id="SIS70119.1"/>
    </source>
</evidence>
<dbReference type="Pfam" id="PF09234">
    <property type="entry name" value="DUF1963"/>
    <property type="match status" value="1"/>
</dbReference>
<dbReference type="SUPFAM" id="SSF103032">
    <property type="entry name" value="Hypothetical protein YwqG"/>
    <property type="match status" value="1"/>
</dbReference>
<dbReference type="Gene3D" id="2.30.320.10">
    <property type="entry name" value="YwqG-like"/>
    <property type="match status" value="1"/>
</dbReference>